<evidence type="ECO:0000256" key="1">
    <source>
        <dbReference type="ARBA" id="ARBA00004370"/>
    </source>
</evidence>
<dbReference type="Gene3D" id="3.30.1330.60">
    <property type="entry name" value="OmpA-like domain"/>
    <property type="match status" value="1"/>
</dbReference>
<feature type="region of interest" description="Disordered" evidence="3">
    <location>
        <begin position="144"/>
        <end position="165"/>
    </location>
</feature>
<dbReference type="EMBL" id="JBHTLS010000134">
    <property type="protein sequence ID" value="MFD1106803.1"/>
    <property type="molecule type" value="Genomic_DNA"/>
</dbReference>
<keyword evidence="5" id="KW-0282">Flagellum</keyword>
<dbReference type="RefSeq" id="WP_380913836.1">
    <property type="nucleotide sequence ID" value="NZ_JBHTLS010000134.1"/>
</dbReference>
<dbReference type="InterPro" id="IPR036737">
    <property type="entry name" value="OmpA-like_sf"/>
</dbReference>
<proteinExistence type="predicted"/>
<evidence type="ECO:0000256" key="2">
    <source>
        <dbReference type="ARBA" id="ARBA00023136"/>
    </source>
</evidence>
<dbReference type="Proteomes" id="UP001597203">
    <property type="component" value="Unassembled WGS sequence"/>
</dbReference>
<dbReference type="Pfam" id="PF13677">
    <property type="entry name" value="MotB_plug"/>
    <property type="match status" value="1"/>
</dbReference>
<reference evidence="6" key="1">
    <citation type="journal article" date="2019" name="Int. J. Syst. Evol. Microbiol.">
        <title>The Global Catalogue of Microorganisms (GCM) 10K type strain sequencing project: providing services to taxonomists for standard genome sequencing and annotation.</title>
        <authorList>
            <consortium name="The Broad Institute Genomics Platform"/>
            <consortium name="The Broad Institute Genome Sequencing Center for Infectious Disease"/>
            <person name="Wu L."/>
            <person name="Ma J."/>
        </authorList>
    </citation>
    <scope>NUCLEOTIDE SEQUENCE [LARGE SCALE GENOMIC DNA]</scope>
    <source>
        <strain evidence="6">CCUG 54329</strain>
    </source>
</reference>
<keyword evidence="5" id="KW-0966">Cell projection</keyword>
<keyword evidence="2" id="KW-0472">Membrane</keyword>
<keyword evidence="6" id="KW-1185">Reference proteome</keyword>
<keyword evidence="5" id="KW-0969">Cilium</keyword>
<comment type="caution">
    <text evidence="5">The sequence shown here is derived from an EMBL/GenBank/DDBJ whole genome shotgun (WGS) entry which is preliminary data.</text>
</comment>
<evidence type="ECO:0000259" key="4">
    <source>
        <dbReference type="Pfam" id="PF13677"/>
    </source>
</evidence>
<dbReference type="SUPFAM" id="SSF103088">
    <property type="entry name" value="OmpA-like"/>
    <property type="match status" value="1"/>
</dbReference>
<comment type="subcellular location">
    <subcellularLocation>
        <location evidence="1">Membrane</location>
    </subcellularLocation>
</comment>
<protein>
    <submittedName>
        <fullName evidence="5">Flagellar motor protein MotB</fullName>
    </submittedName>
</protein>
<name>A0ABW3P6X6_9SPHN</name>
<dbReference type="InterPro" id="IPR025713">
    <property type="entry name" value="MotB-like_N_dom"/>
</dbReference>
<evidence type="ECO:0000256" key="3">
    <source>
        <dbReference type="SAM" id="MobiDB-lite"/>
    </source>
</evidence>
<feature type="domain" description="Motility protein B-like N-terminal" evidence="4">
    <location>
        <begin position="12"/>
        <end position="51"/>
    </location>
</feature>
<organism evidence="5 6">
    <name type="scientific">Sphingobium olei</name>
    <dbReference type="NCBI Taxonomy" id="420955"/>
    <lineage>
        <taxon>Bacteria</taxon>
        <taxon>Pseudomonadati</taxon>
        <taxon>Pseudomonadota</taxon>
        <taxon>Alphaproteobacteria</taxon>
        <taxon>Sphingomonadales</taxon>
        <taxon>Sphingomonadaceae</taxon>
        <taxon>Sphingobium</taxon>
    </lineage>
</organism>
<accession>A0ABW3P6X6</accession>
<sequence>MTGPAATAAARRNRWAISFADLLLLLLGFFVLLQASGGKRDAMLAQVSAQFGGKAVRRGIELRAADLFLPDEALLSPRGRARLAQIAHDSGSQGSIELSSDGIDSSARRFDGWDLAAARLGAVARALRANGVAQHRLVIRGLDQAQDGPGRGQTIRIATRPSGAR</sequence>
<gene>
    <name evidence="5" type="ORF">ACFQ24_18215</name>
</gene>
<evidence type="ECO:0000313" key="6">
    <source>
        <dbReference type="Proteomes" id="UP001597203"/>
    </source>
</evidence>
<evidence type="ECO:0000313" key="5">
    <source>
        <dbReference type="EMBL" id="MFD1106803.1"/>
    </source>
</evidence>